<keyword evidence="4 7" id="KW-1133">Transmembrane helix</keyword>
<protein>
    <submittedName>
        <fullName evidence="9">Multidrug resistance protein MdtD</fullName>
    </submittedName>
</protein>
<evidence type="ECO:0000313" key="9">
    <source>
        <dbReference type="EMBL" id="CAE6743340.1"/>
    </source>
</evidence>
<accession>A0ABM8RBD9</accession>
<dbReference type="Gene3D" id="1.20.1250.20">
    <property type="entry name" value="MFS general substrate transporter like domains"/>
    <property type="match status" value="1"/>
</dbReference>
<evidence type="ECO:0000259" key="8">
    <source>
        <dbReference type="PROSITE" id="PS50850"/>
    </source>
</evidence>
<evidence type="ECO:0000256" key="5">
    <source>
        <dbReference type="ARBA" id="ARBA00023136"/>
    </source>
</evidence>
<feature type="transmembrane region" description="Helical" evidence="7">
    <location>
        <begin position="287"/>
        <end position="311"/>
    </location>
</feature>
<feature type="transmembrane region" description="Helical" evidence="7">
    <location>
        <begin position="506"/>
        <end position="524"/>
    </location>
</feature>
<feature type="transmembrane region" description="Helical" evidence="7">
    <location>
        <begin position="245"/>
        <end position="267"/>
    </location>
</feature>
<evidence type="ECO:0000256" key="4">
    <source>
        <dbReference type="ARBA" id="ARBA00022989"/>
    </source>
</evidence>
<feature type="transmembrane region" description="Helical" evidence="7">
    <location>
        <begin position="185"/>
        <end position="207"/>
    </location>
</feature>
<evidence type="ECO:0000256" key="2">
    <source>
        <dbReference type="ARBA" id="ARBA00022448"/>
    </source>
</evidence>
<evidence type="ECO:0000256" key="7">
    <source>
        <dbReference type="SAM" id="Phobius"/>
    </source>
</evidence>
<dbReference type="InterPro" id="IPR036259">
    <property type="entry name" value="MFS_trans_sf"/>
</dbReference>
<evidence type="ECO:0000256" key="1">
    <source>
        <dbReference type="ARBA" id="ARBA00004127"/>
    </source>
</evidence>
<comment type="caution">
    <text evidence="9">The sequence shown here is derived from an EMBL/GenBank/DDBJ whole genome shotgun (WGS) entry which is preliminary data.</text>
</comment>
<keyword evidence="5 7" id="KW-0472">Membrane</keyword>
<comment type="subcellular location">
    <subcellularLocation>
        <location evidence="1">Endomembrane system</location>
        <topology evidence="1">Multi-pass membrane protein</topology>
    </subcellularLocation>
</comment>
<dbReference type="PANTHER" id="PTHR23501">
    <property type="entry name" value="MAJOR FACILITATOR SUPERFAMILY"/>
    <property type="match status" value="1"/>
</dbReference>
<dbReference type="PROSITE" id="PS50850">
    <property type="entry name" value="MFS"/>
    <property type="match status" value="1"/>
</dbReference>
<evidence type="ECO:0000256" key="3">
    <source>
        <dbReference type="ARBA" id="ARBA00022692"/>
    </source>
</evidence>
<feature type="transmembrane region" description="Helical" evidence="7">
    <location>
        <begin position="384"/>
        <end position="403"/>
    </location>
</feature>
<dbReference type="Proteomes" id="UP000672526">
    <property type="component" value="Unassembled WGS sequence"/>
</dbReference>
<dbReference type="InterPro" id="IPR011701">
    <property type="entry name" value="MFS"/>
</dbReference>
<reference evidence="9 10" key="1">
    <citation type="submission" date="2021-02" db="EMBL/GenBank/DDBJ databases">
        <authorList>
            <person name="Vanwijnsberghe S."/>
        </authorList>
    </citation>
    <scope>NUCLEOTIDE SEQUENCE [LARGE SCALE GENOMIC DNA]</scope>
    <source>
        <strain evidence="9 10">LMG 31837</strain>
    </source>
</reference>
<dbReference type="Gene3D" id="1.20.1720.10">
    <property type="entry name" value="Multidrug resistance protein D"/>
    <property type="match status" value="1"/>
</dbReference>
<dbReference type="SUPFAM" id="SSF103473">
    <property type="entry name" value="MFS general substrate transporter"/>
    <property type="match status" value="1"/>
</dbReference>
<feature type="transmembrane region" description="Helical" evidence="7">
    <location>
        <begin position="424"/>
        <end position="442"/>
    </location>
</feature>
<feature type="transmembrane region" description="Helical" evidence="7">
    <location>
        <begin position="354"/>
        <end position="372"/>
    </location>
</feature>
<feature type="domain" description="Major facilitator superfamily (MFS) profile" evidence="8">
    <location>
        <begin position="33"/>
        <end position="528"/>
    </location>
</feature>
<keyword evidence="10" id="KW-1185">Reference proteome</keyword>
<feature type="transmembrane region" description="Helical" evidence="7">
    <location>
        <begin position="98"/>
        <end position="124"/>
    </location>
</feature>
<feature type="transmembrane region" description="Helical" evidence="7">
    <location>
        <begin position="323"/>
        <end position="342"/>
    </location>
</feature>
<keyword evidence="2" id="KW-0813">Transport</keyword>
<keyword evidence="3 7" id="KW-0812">Transmembrane</keyword>
<feature type="transmembrane region" description="Helical" evidence="7">
    <location>
        <begin position="31"/>
        <end position="55"/>
    </location>
</feature>
<feature type="region of interest" description="Disordered" evidence="6">
    <location>
        <begin position="1"/>
        <end position="20"/>
    </location>
</feature>
<proteinExistence type="predicted"/>
<evidence type="ECO:0000313" key="10">
    <source>
        <dbReference type="Proteomes" id="UP000672526"/>
    </source>
</evidence>
<gene>
    <name evidence="9" type="primary">mdtD_3</name>
    <name evidence="9" type="ORF">R69888_02627</name>
</gene>
<name>A0ABM8RBD9_9BURK</name>
<feature type="transmembrane region" description="Helical" evidence="7">
    <location>
        <begin position="67"/>
        <end position="86"/>
    </location>
</feature>
<feature type="transmembrane region" description="Helical" evidence="7">
    <location>
        <begin position="130"/>
        <end position="148"/>
    </location>
</feature>
<feature type="transmembrane region" description="Helical" evidence="7">
    <location>
        <begin position="219"/>
        <end position="239"/>
    </location>
</feature>
<dbReference type="Pfam" id="PF07690">
    <property type="entry name" value="MFS_1"/>
    <property type="match status" value="1"/>
</dbReference>
<organism evidence="9 10">
    <name type="scientific">Paraburkholderia haematera</name>
    <dbReference type="NCBI Taxonomy" id="2793077"/>
    <lineage>
        <taxon>Bacteria</taxon>
        <taxon>Pseudomonadati</taxon>
        <taxon>Pseudomonadota</taxon>
        <taxon>Betaproteobacteria</taxon>
        <taxon>Burkholderiales</taxon>
        <taxon>Burkholderiaceae</taxon>
        <taxon>Paraburkholderia</taxon>
    </lineage>
</organism>
<sequence length="535" mass="57179">MALPRGACPEKPSSPRPVNPTATALPFRNALLAMLGIGLVNMLVALDQTVVSTALPSIVAELHGFEYYAWIASAYLLASVVTVPVFGRLGDYFGRKRFVIAAVITFTVASVLCGVANDMLFLVIARGLQGVGGGMMVGTAFASIPDLFPDPRARVRWQVVMAAAYGIGTAAGPSLGGWMSEHWGWRSTFLINLPVGAAALYFIWAHLPNFRRPHEGEVRIDWLGAALVAAVLAGLQALIEAVPKHGLTAGNLALAAFVIVGAIALLVCEKRATHPIIPLDLFKDARLVTLFTLGFLSGFVMFSLIFFAPLLLQGGFGLSPQQAGLLATPIAACIALGSLLNTRIVIHMKKPTRILSIGFAPLLFASIALAFANPETPHVWIELPMAAIGIGLGFILNNLNVFGQEIAGRERFGITTALLQSTRMVGGMLGTSILATVVQHHYRDVVTRTMSVLGEPAASQWQPRFVDLRILIDEALRLKLIADMKPSGLNTLALIDTARDAMVQSIHIGVWLTAVAALAAALLVQRISHVVFRRS</sequence>
<dbReference type="InterPro" id="IPR020846">
    <property type="entry name" value="MFS_dom"/>
</dbReference>
<feature type="transmembrane region" description="Helical" evidence="7">
    <location>
        <begin position="160"/>
        <end position="179"/>
    </location>
</feature>
<dbReference type="EMBL" id="CAJNBK010000005">
    <property type="protein sequence ID" value="CAE6743340.1"/>
    <property type="molecule type" value="Genomic_DNA"/>
</dbReference>
<dbReference type="PANTHER" id="PTHR23501:SF191">
    <property type="entry name" value="VACUOLAR BASIC AMINO ACID TRANSPORTER 4"/>
    <property type="match status" value="1"/>
</dbReference>
<evidence type="ECO:0000256" key="6">
    <source>
        <dbReference type="SAM" id="MobiDB-lite"/>
    </source>
</evidence>